<gene>
    <name evidence="6" type="ORF">RJ640_012787</name>
</gene>
<dbReference type="InterPro" id="IPR036351">
    <property type="entry name" value="Ribosomal_eL32_sf"/>
</dbReference>
<dbReference type="Pfam" id="PF01655">
    <property type="entry name" value="Ribosomal_L32e"/>
    <property type="match status" value="1"/>
</dbReference>
<name>A0AA88UUF7_9ASTE</name>
<evidence type="ECO:0000313" key="6">
    <source>
        <dbReference type="EMBL" id="KAK2993913.1"/>
    </source>
</evidence>
<feature type="coiled-coil region" evidence="4">
    <location>
        <begin position="227"/>
        <end position="257"/>
    </location>
</feature>
<evidence type="ECO:0000256" key="4">
    <source>
        <dbReference type="SAM" id="Coils"/>
    </source>
</evidence>
<evidence type="ECO:0000256" key="1">
    <source>
        <dbReference type="ARBA" id="ARBA00008431"/>
    </source>
</evidence>
<dbReference type="AlphaFoldDB" id="A0AA88UUF7"/>
<keyword evidence="7" id="KW-1185">Reference proteome</keyword>
<protein>
    <submittedName>
        <fullName evidence="6">Uncharacterized protein</fullName>
    </submittedName>
</protein>
<keyword evidence="2" id="KW-0689">Ribosomal protein</keyword>
<dbReference type="PANTHER" id="PTHR23413:SF1">
    <property type="entry name" value="RIBOSOMAL PROTEIN L32"/>
    <property type="match status" value="1"/>
</dbReference>
<keyword evidence="3" id="KW-0687">Ribonucleoprotein</keyword>
<evidence type="ECO:0000256" key="2">
    <source>
        <dbReference type="ARBA" id="ARBA00022980"/>
    </source>
</evidence>
<evidence type="ECO:0000313" key="7">
    <source>
        <dbReference type="Proteomes" id="UP001187471"/>
    </source>
</evidence>
<dbReference type="EMBL" id="JAVXUO010000262">
    <property type="protein sequence ID" value="KAK2993913.1"/>
    <property type="molecule type" value="Genomic_DNA"/>
</dbReference>
<dbReference type="InterPro" id="IPR001515">
    <property type="entry name" value="Ribosomal_eL32"/>
</dbReference>
<feature type="region of interest" description="Disordered" evidence="5">
    <location>
        <begin position="406"/>
        <end position="440"/>
    </location>
</feature>
<sequence length="655" mass="73453">MTDDTIRVTTEPTEKDDQNDDDDDESRGVEDLDRTITRSEVTFKSEEDKNEVNVAIEDSKADHEILKKKLSDSKLESDESVGTSSMAEDTLNEGIGFDQKTSRAKLSGEQFEVGGSSTKQEDQNDSTDVEEIRASILYLSRCVLDVDRTIKRIEATPATTEEEAKEVNAALELLKADFDILKTKLSELKLRFGESAGSSAEQEDQNDAIEDEIRANISNLSCCVQNIDRAMARMQATARTKEEMKELNAAIQLLKADQGIVKKNLSKWNLEFGKSVGSLSVADDTGGHDICQDQSIVKKKLSGSQSAVVKSSSPTEDKAITASELTQQDDINEEKMEKLKAFIEMFDTDEDSVKKKMNELQHEFSKSIGSSSVADNAIITDSKLTEQEQEIRLAYLKKRFGDSLFDVGESSNNPKDSKEMQKPRSEIQGDLGSGSGESMNEELRRAIAESTADILYTEGGVVSQKLIDSVERGEEFAHTSSTAAEEVEEVPIEGSEGDISLPKIDLDQAMQQVEDVLRQVRLNLLEDPEAVNSQRRLNEIQPVIGPETVVPWEAVTPREAVVAREELQERSNGLREHITAVVAEQKSERSRVKTRIDLVWLEPLLDKKVVKKRLKKFKRPWSDRKVSVKPNWRRPKNIDSRVRRKFKGCQCWLWL</sequence>
<reference evidence="6" key="1">
    <citation type="submission" date="2022-12" db="EMBL/GenBank/DDBJ databases">
        <title>Draft genome assemblies for two species of Escallonia (Escalloniales).</title>
        <authorList>
            <person name="Chanderbali A."/>
            <person name="Dervinis C."/>
            <person name="Anghel I."/>
            <person name="Soltis D."/>
            <person name="Soltis P."/>
            <person name="Zapata F."/>
        </authorList>
    </citation>
    <scope>NUCLEOTIDE SEQUENCE</scope>
    <source>
        <strain evidence="6">UCBG92.1500</strain>
        <tissue evidence="6">Leaf</tissue>
    </source>
</reference>
<feature type="compositionally biased region" description="Basic and acidic residues" evidence="5">
    <location>
        <begin position="1"/>
        <end position="16"/>
    </location>
</feature>
<feature type="region of interest" description="Disordered" evidence="5">
    <location>
        <begin position="1"/>
        <end position="40"/>
    </location>
</feature>
<feature type="compositionally biased region" description="Basic and acidic residues" evidence="5">
    <location>
        <begin position="415"/>
        <end position="427"/>
    </location>
</feature>
<feature type="region of interest" description="Disordered" evidence="5">
    <location>
        <begin position="108"/>
        <end position="127"/>
    </location>
</feature>
<dbReference type="SUPFAM" id="SSF52042">
    <property type="entry name" value="Ribosomal protein L32e"/>
    <property type="match status" value="1"/>
</dbReference>
<organism evidence="6 7">
    <name type="scientific">Escallonia rubra</name>
    <dbReference type="NCBI Taxonomy" id="112253"/>
    <lineage>
        <taxon>Eukaryota</taxon>
        <taxon>Viridiplantae</taxon>
        <taxon>Streptophyta</taxon>
        <taxon>Embryophyta</taxon>
        <taxon>Tracheophyta</taxon>
        <taxon>Spermatophyta</taxon>
        <taxon>Magnoliopsida</taxon>
        <taxon>eudicotyledons</taxon>
        <taxon>Gunneridae</taxon>
        <taxon>Pentapetalae</taxon>
        <taxon>asterids</taxon>
        <taxon>campanulids</taxon>
        <taxon>Escalloniales</taxon>
        <taxon>Escalloniaceae</taxon>
        <taxon>Escallonia</taxon>
    </lineage>
</organism>
<dbReference type="Proteomes" id="UP001187471">
    <property type="component" value="Unassembled WGS sequence"/>
</dbReference>
<comment type="similarity">
    <text evidence="1">Belongs to the eukaryotic ribosomal protein eL32 family.</text>
</comment>
<dbReference type="PANTHER" id="PTHR23413">
    <property type="entry name" value="60S RIBOSOMAL PROTEIN L32 AND DNA-DIRECTED RNA POLYMERASE II, SUBUNIT N"/>
    <property type="match status" value="1"/>
</dbReference>
<keyword evidence="4" id="KW-0175">Coiled coil</keyword>
<accession>A0AA88UUF7</accession>
<feature type="compositionally biased region" description="Basic and acidic residues" evidence="5">
    <location>
        <begin position="26"/>
        <end position="40"/>
    </location>
</feature>
<comment type="caution">
    <text evidence="6">The sequence shown here is derived from an EMBL/GenBank/DDBJ whole genome shotgun (WGS) entry which is preliminary data.</text>
</comment>
<feature type="region of interest" description="Disordered" evidence="5">
    <location>
        <begin position="68"/>
        <end position="103"/>
    </location>
</feature>
<evidence type="ECO:0000256" key="5">
    <source>
        <dbReference type="SAM" id="MobiDB-lite"/>
    </source>
</evidence>
<dbReference type="GO" id="GO:0006412">
    <property type="term" value="P:translation"/>
    <property type="evidence" value="ECO:0007669"/>
    <property type="project" value="InterPro"/>
</dbReference>
<feature type="coiled-coil region" evidence="4">
    <location>
        <begin position="164"/>
        <end position="191"/>
    </location>
</feature>
<dbReference type="GO" id="GO:0003735">
    <property type="term" value="F:structural constituent of ribosome"/>
    <property type="evidence" value="ECO:0007669"/>
    <property type="project" value="InterPro"/>
</dbReference>
<proteinExistence type="inferred from homology"/>
<feature type="compositionally biased region" description="Basic and acidic residues" evidence="5">
    <location>
        <begin position="68"/>
        <end position="77"/>
    </location>
</feature>
<dbReference type="GO" id="GO:0022625">
    <property type="term" value="C:cytosolic large ribosomal subunit"/>
    <property type="evidence" value="ECO:0007669"/>
    <property type="project" value="TreeGrafter"/>
</dbReference>
<evidence type="ECO:0000256" key="3">
    <source>
        <dbReference type="ARBA" id="ARBA00023274"/>
    </source>
</evidence>